<dbReference type="InterPro" id="IPR003810">
    <property type="entry name" value="Mntp/YtaF"/>
</dbReference>
<dbReference type="RefSeq" id="WP_343784181.1">
    <property type="nucleotide sequence ID" value="NZ_BAAACZ010000024.1"/>
</dbReference>
<dbReference type="HAMAP" id="MF_01521">
    <property type="entry name" value="MntP_pump"/>
    <property type="match status" value="1"/>
</dbReference>
<evidence type="ECO:0000256" key="6">
    <source>
        <dbReference type="ARBA" id="ARBA00023136"/>
    </source>
</evidence>
<feature type="transmembrane region" description="Helical" evidence="8">
    <location>
        <begin position="70"/>
        <end position="93"/>
    </location>
</feature>
<comment type="caution">
    <text evidence="9">The sequence shown here is derived from an EMBL/GenBank/DDBJ whole genome shotgun (WGS) entry which is preliminary data.</text>
</comment>
<keyword evidence="6 8" id="KW-0472">Membrane</keyword>
<feature type="transmembrane region" description="Helical" evidence="8">
    <location>
        <begin position="39"/>
        <end position="64"/>
    </location>
</feature>
<sequence length="181" mass="20083">MISFYESLTPYLLIALAIGMDAFSVSMSVGLMRQRLRMLIYFVGLVGLFHLIMPLLGMGLGNYLSQQLGAIAQIIGGWMIIMIGIQMVLATFFEKDMQRYVGFTSLFLLAFTVSLDSFSIGITIGMLGINLFVIVVMFGLISMLCSWLGLMLAHQGEKFFGRYSEAFGGMVLIILGVQMVW</sequence>
<keyword evidence="7 8" id="KW-0464">Manganese</keyword>
<keyword evidence="10" id="KW-1185">Reference proteome</keyword>
<dbReference type="PANTHER" id="PTHR35529">
    <property type="entry name" value="MANGANESE EFFLUX PUMP MNTP-RELATED"/>
    <property type="match status" value="1"/>
</dbReference>
<comment type="subcellular location">
    <subcellularLocation>
        <location evidence="8">Cell membrane</location>
        <topology evidence="8">Multi-pass membrane protein</topology>
    </subcellularLocation>
</comment>
<dbReference type="EMBL" id="BAAACZ010000024">
    <property type="protein sequence ID" value="GAA0468750.1"/>
    <property type="molecule type" value="Genomic_DNA"/>
</dbReference>
<evidence type="ECO:0000256" key="2">
    <source>
        <dbReference type="ARBA" id="ARBA00022475"/>
    </source>
</evidence>
<organism evidence="9 10">
    <name type="scientific">Alkalibacillus silvisoli</name>
    <dbReference type="NCBI Taxonomy" id="392823"/>
    <lineage>
        <taxon>Bacteria</taxon>
        <taxon>Bacillati</taxon>
        <taxon>Bacillota</taxon>
        <taxon>Bacilli</taxon>
        <taxon>Bacillales</taxon>
        <taxon>Bacillaceae</taxon>
        <taxon>Alkalibacillus</taxon>
    </lineage>
</organism>
<feature type="transmembrane region" description="Helical" evidence="8">
    <location>
        <begin position="12"/>
        <end position="32"/>
    </location>
</feature>
<protein>
    <recommendedName>
        <fullName evidence="8">Putative manganese efflux pump MntP</fullName>
    </recommendedName>
</protein>
<evidence type="ECO:0000313" key="9">
    <source>
        <dbReference type="EMBL" id="GAA0468750.1"/>
    </source>
</evidence>
<evidence type="ECO:0000313" key="10">
    <source>
        <dbReference type="Proteomes" id="UP001500740"/>
    </source>
</evidence>
<comment type="similarity">
    <text evidence="8">Belongs to the MntP (TC 9.B.29) family.</text>
</comment>
<comment type="function">
    <text evidence="8">Probably functions as a manganese efflux pump.</text>
</comment>
<accession>A0ABN1A6I0</accession>
<feature type="transmembrane region" description="Helical" evidence="8">
    <location>
        <begin position="131"/>
        <end position="153"/>
    </location>
</feature>
<keyword evidence="4 8" id="KW-1133">Transmembrane helix</keyword>
<evidence type="ECO:0000256" key="3">
    <source>
        <dbReference type="ARBA" id="ARBA00022692"/>
    </source>
</evidence>
<dbReference type="Proteomes" id="UP001500740">
    <property type="component" value="Unassembled WGS sequence"/>
</dbReference>
<keyword evidence="1 8" id="KW-0813">Transport</keyword>
<dbReference type="Pfam" id="PF02659">
    <property type="entry name" value="Mntp"/>
    <property type="match status" value="1"/>
</dbReference>
<feature type="transmembrane region" description="Helical" evidence="8">
    <location>
        <begin position="160"/>
        <end position="180"/>
    </location>
</feature>
<evidence type="ECO:0000256" key="4">
    <source>
        <dbReference type="ARBA" id="ARBA00022989"/>
    </source>
</evidence>
<evidence type="ECO:0000256" key="5">
    <source>
        <dbReference type="ARBA" id="ARBA00023065"/>
    </source>
</evidence>
<evidence type="ECO:0000256" key="1">
    <source>
        <dbReference type="ARBA" id="ARBA00022448"/>
    </source>
</evidence>
<keyword evidence="2 8" id="KW-1003">Cell membrane</keyword>
<gene>
    <name evidence="8" type="primary">mntP</name>
    <name evidence="9" type="ORF">GCM10008935_25770</name>
</gene>
<evidence type="ECO:0000256" key="7">
    <source>
        <dbReference type="ARBA" id="ARBA00023211"/>
    </source>
</evidence>
<evidence type="ECO:0000256" key="8">
    <source>
        <dbReference type="HAMAP-Rule" id="MF_01521"/>
    </source>
</evidence>
<proteinExistence type="inferred from homology"/>
<dbReference type="InterPro" id="IPR022929">
    <property type="entry name" value="Put_MntP"/>
</dbReference>
<dbReference type="PANTHER" id="PTHR35529:SF1">
    <property type="entry name" value="MANGANESE EFFLUX PUMP MNTP-RELATED"/>
    <property type="match status" value="1"/>
</dbReference>
<feature type="transmembrane region" description="Helical" evidence="8">
    <location>
        <begin position="100"/>
        <end position="125"/>
    </location>
</feature>
<reference evidence="9 10" key="1">
    <citation type="journal article" date="2019" name="Int. J. Syst. Evol. Microbiol.">
        <title>The Global Catalogue of Microorganisms (GCM) 10K type strain sequencing project: providing services to taxonomists for standard genome sequencing and annotation.</title>
        <authorList>
            <consortium name="The Broad Institute Genomics Platform"/>
            <consortium name="The Broad Institute Genome Sequencing Center for Infectious Disease"/>
            <person name="Wu L."/>
            <person name="Ma J."/>
        </authorList>
    </citation>
    <scope>NUCLEOTIDE SEQUENCE [LARGE SCALE GENOMIC DNA]</scope>
    <source>
        <strain evidence="9 10">JCM 14193</strain>
    </source>
</reference>
<name>A0ABN1A6I0_9BACI</name>
<keyword evidence="5 8" id="KW-0406">Ion transport</keyword>
<keyword evidence="3 8" id="KW-0812">Transmembrane</keyword>